<dbReference type="RefSeq" id="WP_124324563.1">
    <property type="nucleotide sequence ID" value="NZ_CP083442.1"/>
</dbReference>
<protein>
    <submittedName>
        <fullName evidence="1">Uncharacterized protein</fullName>
    </submittedName>
</protein>
<reference evidence="1 2" key="1">
    <citation type="submission" date="2018-12" db="EMBL/GenBank/DDBJ databases">
        <authorList>
            <consortium name="Pathogen Informatics"/>
        </authorList>
    </citation>
    <scope>NUCLEOTIDE SEQUENCE [LARGE SCALE GENOMIC DNA]</scope>
    <source>
        <strain evidence="1 2">NCTC7357</strain>
    </source>
</reference>
<organism evidence="1 2">
    <name type="scientific">Pseudomonas chlororaphis</name>
    <dbReference type="NCBI Taxonomy" id="587753"/>
    <lineage>
        <taxon>Bacteria</taxon>
        <taxon>Pseudomonadati</taxon>
        <taxon>Pseudomonadota</taxon>
        <taxon>Gammaproteobacteria</taxon>
        <taxon>Pseudomonadales</taxon>
        <taxon>Pseudomonadaceae</taxon>
        <taxon>Pseudomonas</taxon>
    </lineage>
</organism>
<evidence type="ECO:0000313" key="1">
    <source>
        <dbReference type="EMBL" id="VEF72463.1"/>
    </source>
</evidence>
<proteinExistence type="predicted"/>
<name>A0AAX3FPM7_9PSED</name>
<dbReference type="Proteomes" id="UP000277437">
    <property type="component" value="Chromosome"/>
</dbReference>
<dbReference type="AlphaFoldDB" id="A0AAX3FPM7"/>
<gene>
    <name evidence="1" type="ORF">NCTC7357_00698</name>
</gene>
<accession>A0AAX3FPM7</accession>
<dbReference type="EMBL" id="LR134334">
    <property type="protein sequence ID" value="VEF72463.1"/>
    <property type="molecule type" value="Genomic_DNA"/>
</dbReference>
<sequence length="117" mass="12562">MSTTKITINALSAINLTNLSESGSGAITVNLATGKYAVALSEDTMKYGSGSAYIQQVILFSTTPLKDGNYEKWFYTVNTSEGTVIKVDGDYPVYVFIVDQLNVRDNSGSATVTFTPV</sequence>
<evidence type="ECO:0000313" key="2">
    <source>
        <dbReference type="Proteomes" id="UP000277437"/>
    </source>
</evidence>